<keyword evidence="9" id="KW-1185">Reference proteome</keyword>
<dbReference type="Proteomes" id="UP000554235">
    <property type="component" value="Unassembled WGS sequence"/>
</dbReference>
<dbReference type="SUPFAM" id="SSF57701">
    <property type="entry name" value="Zn2/Cys6 DNA-binding domain"/>
    <property type="match status" value="1"/>
</dbReference>
<dbReference type="GO" id="GO:0005634">
    <property type="term" value="C:nucleus"/>
    <property type="evidence" value="ECO:0007669"/>
    <property type="project" value="UniProtKB-SubCell"/>
</dbReference>
<dbReference type="InterPro" id="IPR036864">
    <property type="entry name" value="Zn2-C6_fun-type_DNA-bd_sf"/>
</dbReference>
<keyword evidence="3" id="KW-0805">Transcription regulation</keyword>
<evidence type="ECO:0000259" key="7">
    <source>
        <dbReference type="PROSITE" id="PS50048"/>
    </source>
</evidence>
<feature type="compositionally biased region" description="Basic and acidic residues" evidence="6">
    <location>
        <begin position="643"/>
        <end position="655"/>
    </location>
</feature>
<evidence type="ECO:0000256" key="2">
    <source>
        <dbReference type="ARBA" id="ARBA00022723"/>
    </source>
</evidence>
<dbReference type="GO" id="GO:0000981">
    <property type="term" value="F:DNA-binding transcription factor activity, RNA polymerase II-specific"/>
    <property type="evidence" value="ECO:0007669"/>
    <property type="project" value="InterPro"/>
</dbReference>
<keyword evidence="2" id="KW-0479">Metal-binding</keyword>
<dbReference type="CDD" id="cd12148">
    <property type="entry name" value="fungal_TF_MHR"/>
    <property type="match status" value="1"/>
</dbReference>
<dbReference type="Pfam" id="PF00172">
    <property type="entry name" value="Zn_clus"/>
    <property type="match status" value="1"/>
</dbReference>
<accession>A0A8H4L7V6</accession>
<dbReference type="PRINTS" id="PR00755">
    <property type="entry name" value="AFLATOXINBRP"/>
</dbReference>
<reference evidence="8 9" key="1">
    <citation type="submission" date="2020-01" db="EMBL/GenBank/DDBJ databases">
        <title>Identification and distribution of gene clusters putatively required for synthesis of sphingolipid metabolism inhibitors in phylogenetically diverse species of the filamentous fungus Fusarium.</title>
        <authorList>
            <person name="Kim H.-S."/>
            <person name="Busman M."/>
            <person name="Brown D.W."/>
            <person name="Divon H."/>
            <person name="Uhlig S."/>
            <person name="Proctor R.H."/>
        </authorList>
    </citation>
    <scope>NUCLEOTIDE SEQUENCE [LARGE SCALE GENOMIC DNA]</scope>
    <source>
        <strain evidence="8 9">NRRL 20459</strain>
    </source>
</reference>
<dbReference type="SMART" id="SM00066">
    <property type="entry name" value="GAL4"/>
    <property type="match status" value="2"/>
</dbReference>
<comment type="subcellular location">
    <subcellularLocation>
        <location evidence="1">Nucleus</location>
    </subcellularLocation>
</comment>
<dbReference type="AlphaFoldDB" id="A0A8H4L7V6"/>
<evidence type="ECO:0000313" key="8">
    <source>
        <dbReference type="EMBL" id="KAF4463190.1"/>
    </source>
</evidence>
<protein>
    <recommendedName>
        <fullName evidence="7">Zn(2)-C6 fungal-type domain-containing protein</fullName>
    </recommendedName>
</protein>
<dbReference type="PANTHER" id="PTHR47338">
    <property type="entry name" value="ZN(II)2CYS6 TRANSCRIPTION FACTOR (EUROFUNG)-RELATED"/>
    <property type="match status" value="1"/>
</dbReference>
<dbReference type="InterPro" id="IPR050815">
    <property type="entry name" value="TF_fung"/>
</dbReference>
<dbReference type="GO" id="GO:0003677">
    <property type="term" value="F:DNA binding"/>
    <property type="evidence" value="ECO:0007669"/>
    <property type="project" value="InterPro"/>
</dbReference>
<evidence type="ECO:0000313" key="9">
    <source>
        <dbReference type="Proteomes" id="UP000554235"/>
    </source>
</evidence>
<comment type="caution">
    <text evidence="8">The sequence shown here is derived from an EMBL/GenBank/DDBJ whole genome shotgun (WGS) entry which is preliminary data.</text>
</comment>
<sequence length="750" mass="82928">MRTAKASQSAVKCDRTTPSCLACRRLRISCPGYESRGPVSATNLDLSVEGIFRASGVQRRKVGSCESCYKAKIRCSKSRPACHRCAQRGNACVYPGKYKPVVTEDPSNAKTSRVTQQPLLSVDSHDDLDAPINSLGETSATQDQLGQDELKWLYDESPPVDPALQRILFDRYFTRIHTLRCLGFLHRPSFMQSFDSGTLQEEYGAPLIQMICAFGASCLYFENPRLRRYTSYLGMPGGRWAAKAADAVLQGIRKPSVKNLMAMVLVCEYGVGTEDHGMVFQLMGCCHRLVRLLGIDEQKTSSFGCSAQAQTRIESERRLAWSCYILDNVVGAGVDANMARPRCPAMPLPIADHEFTSQVVSTGEELQTIESFDGLAPPRKHNLRSHIIFLVSLRTQVLRLIREPRTPESIFRQGSDFLELISKLNTWHANLPQELQLTQLQLYAHKDTNTIGAIFFLHLGYHGAISDLTRVSLKGFDFPLAEAFQSVPAPFRAECQRRCRYHADKTSEIVRLGLEHGTQPFDDPFCHVAAFEATKIQIVHSATTPNAGSRTLAEDNIRTNIRLMELKEGLPQGILNRAVFPLLARFGFGNPVEEWKHIQTQSVSAGDDITGPADVAYLTSLSTFRRAKARAKATEQQPSAAEDQVRRLGGRDAASERQPPSISGVGPLVTQVGGLDQSSVQSFLNHHDNAGLGMVGHHSVAPDISPSTMGSDISWFPPEEYLQLATEMSDYLTWDIGGLAEWPGIHGNHI</sequence>
<dbReference type="InterPro" id="IPR007219">
    <property type="entry name" value="XnlR_reg_dom"/>
</dbReference>
<keyword evidence="5" id="KW-0539">Nucleus</keyword>
<feature type="domain" description="Zn(2)-C6 fungal-type" evidence="7">
    <location>
        <begin position="64"/>
        <end position="94"/>
    </location>
</feature>
<dbReference type="PANTHER" id="PTHR47338:SF7">
    <property type="entry name" value="ZN(II)2CYS6 TRANSCRIPTION FACTOR (EUROFUNG)"/>
    <property type="match status" value="1"/>
</dbReference>
<dbReference type="Pfam" id="PF04082">
    <property type="entry name" value="Fungal_trans"/>
    <property type="match status" value="1"/>
</dbReference>
<dbReference type="GO" id="GO:0006351">
    <property type="term" value="P:DNA-templated transcription"/>
    <property type="evidence" value="ECO:0007669"/>
    <property type="project" value="InterPro"/>
</dbReference>
<keyword evidence="4" id="KW-0804">Transcription</keyword>
<dbReference type="PROSITE" id="PS50048">
    <property type="entry name" value="ZN2_CY6_FUNGAL_2"/>
    <property type="match status" value="1"/>
</dbReference>
<proteinExistence type="predicted"/>
<evidence type="ECO:0000256" key="3">
    <source>
        <dbReference type="ARBA" id="ARBA00023015"/>
    </source>
</evidence>
<evidence type="ECO:0000256" key="6">
    <source>
        <dbReference type="SAM" id="MobiDB-lite"/>
    </source>
</evidence>
<feature type="region of interest" description="Disordered" evidence="6">
    <location>
        <begin position="629"/>
        <end position="666"/>
    </location>
</feature>
<dbReference type="InterPro" id="IPR001138">
    <property type="entry name" value="Zn2Cys6_DnaBD"/>
</dbReference>
<dbReference type="GO" id="GO:0008270">
    <property type="term" value="F:zinc ion binding"/>
    <property type="evidence" value="ECO:0007669"/>
    <property type="project" value="InterPro"/>
</dbReference>
<evidence type="ECO:0000256" key="5">
    <source>
        <dbReference type="ARBA" id="ARBA00023242"/>
    </source>
</evidence>
<dbReference type="Gene3D" id="4.10.240.10">
    <property type="entry name" value="Zn(2)-C6 fungal-type DNA-binding domain"/>
    <property type="match status" value="1"/>
</dbReference>
<dbReference type="OrthoDB" id="2563500at2759"/>
<dbReference type="EMBL" id="JAADYS010001408">
    <property type="protein sequence ID" value="KAF4463190.1"/>
    <property type="molecule type" value="Genomic_DNA"/>
</dbReference>
<organism evidence="8 9">
    <name type="scientific">Fusarium albosuccineum</name>
    <dbReference type="NCBI Taxonomy" id="1237068"/>
    <lineage>
        <taxon>Eukaryota</taxon>
        <taxon>Fungi</taxon>
        <taxon>Dikarya</taxon>
        <taxon>Ascomycota</taxon>
        <taxon>Pezizomycotina</taxon>
        <taxon>Sordariomycetes</taxon>
        <taxon>Hypocreomycetidae</taxon>
        <taxon>Hypocreales</taxon>
        <taxon>Nectriaceae</taxon>
        <taxon>Fusarium</taxon>
        <taxon>Fusarium decemcellulare species complex</taxon>
    </lineage>
</organism>
<dbReference type="CDD" id="cd00067">
    <property type="entry name" value="GAL4"/>
    <property type="match status" value="1"/>
</dbReference>
<evidence type="ECO:0000256" key="4">
    <source>
        <dbReference type="ARBA" id="ARBA00023163"/>
    </source>
</evidence>
<gene>
    <name evidence="8" type="ORF">FALBO_9980</name>
</gene>
<name>A0A8H4L7V6_9HYPO</name>
<evidence type="ECO:0000256" key="1">
    <source>
        <dbReference type="ARBA" id="ARBA00004123"/>
    </source>
</evidence>